<keyword evidence="3" id="KW-1185">Reference proteome</keyword>
<dbReference type="AlphaFoldDB" id="F5R868"/>
<proteinExistence type="predicted"/>
<sequence length="126" mass="13747">MAHAVIWIIVALMFGLWTLIAWTADSVLGWPGWSAHTLAEWPLWLDSLHPPVWLAPWLPEAWLDDARAWLLDAGPEIEEALRAAPDLRGIAGFIVWSAWAIGTGSLLLMGIAGSAVVKMFGPKKAA</sequence>
<keyword evidence="1" id="KW-1133">Transmembrane helix</keyword>
<dbReference type="STRING" id="1000565.METUNv1_00504"/>
<keyword evidence="1" id="KW-0812">Transmembrane</keyword>
<evidence type="ECO:0000256" key="1">
    <source>
        <dbReference type="SAM" id="Phobius"/>
    </source>
</evidence>
<name>F5R868_METUF</name>
<evidence type="ECO:0000313" key="3">
    <source>
        <dbReference type="Proteomes" id="UP000005019"/>
    </source>
</evidence>
<comment type="caution">
    <text evidence="2">The sequence shown here is derived from an EMBL/GenBank/DDBJ whole genome shotgun (WGS) entry which is preliminary data.</text>
</comment>
<accession>F5R868</accession>
<dbReference type="OrthoDB" id="8563639at2"/>
<evidence type="ECO:0000313" key="2">
    <source>
        <dbReference type="EMBL" id="EGK73326.1"/>
    </source>
</evidence>
<gene>
    <name evidence="2" type="ORF">METUNv1_00504</name>
</gene>
<dbReference type="Proteomes" id="UP000005019">
    <property type="component" value="Unassembled WGS sequence"/>
</dbReference>
<feature type="transmembrane region" description="Helical" evidence="1">
    <location>
        <begin position="5"/>
        <end position="24"/>
    </location>
</feature>
<dbReference type="EMBL" id="AFHG01000029">
    <property type="protein sequence ID" value="EGK73326.1"/>
    <property type="molecule type" value="Genomic_DNA"/>
</dbReference>
<reference evidence="2 3" key="1">
    <citation type="journal article" date="2011" name="J. Bacteriol.">
        <title>Genome sequence of Methyloversatilis universalis FAM5T, a methylotrophic representative of the order Rhodocyclales.</title>
        <authorList>
            <person name="Kittichotirat W."/>
            <person name="Good N.M."/>
            <person name="Hall R."/>
            <person name="Bringel F."/>
            <person name="Lajus A."/>
            <person name="Medigue C."/>
            <person name="Smalley N.E."/>
            <person name="Beck D."/>
            <person name="Bumgarner R."/>
            <person name="Vuilleumier S."/>
            <person name="Kalyuzhnaya M.G."/>
        </authorList>
    </citation>
    <scope>NUCLEOTIDE SEQUENCE [LARGE SCALE GENOMIC DNA]</scope>
    <source>
        <strain evidence="3">ATCC BAA-1314 / JCM 13912 / FAM5</strain>
    </source>
</reference>
<dbReference type="RefSeq" id="WP_008058494.1">
    <property type="nucleotide sequence ID" value="NZ_AFHG01000029.1"/>
</dbReference>
<evidence type="ECO:0008006" key="4">
    <source>
        <dbReference type="Google" id="ProtNLM"/>
    </source>
</evidence>
<keyword evidence="1" id="KW-0472">Membrane</keyword>
<feature type="transmembrane region" description="Helical" evidence="1">
    <location>
        <begin position="93"/>
        <end position="117"/>
    </location>
</feature>
<organism evidence="2 3">
    <name type="scientific">Methyloversatilis universalis (strain ATCC BAA-1314 / DSM 25237 / JCM 13912 / CCUG 52030 / FAM5)</name>
    <dbReference type="NCBI Taxonomy" id="1000565"/>
    <lineage>
        <taxon>Bacteria</taxon>
        <taxon>Pseudomonadati</taxon>
        <taxon>Pseudomonadota</taxon>
        <taxon>Betaproteobacteria</taxon>
        <taxon>Nitrosomonadales</taxon>
        <taxon>Sterolibacteriaceae</taxon>
        <taxon>Methyloversatilis</taxon>
    </lineage>
</organism>
<protein>
    <recommendedName>
        <fullName evidence="4">Transmembrane protein</fullName>
    </recommendedName>
</protein>